<dbReference type="Proteomes" id="UP001062846">
    <property type="component" value="Chromosome 5"/>
</dbReference>
<keyword evidence="2" id="KW-1185">Reference proteome</keyword>
<proteinExistence type="predicted"/>
<sequence>MFRKDDQGRWSILGLYGKLACSSSLERFWAIYHGLTILLDKGMANVKIEPDSSQAVMLIKEGPTSNCPHRSISSKMQNCSDI</sequence>
<evidence type="ECO:0000313" key="1">
    <source>
        <dbReference type="EMBL" id="KAI8554078.1"/>
    </source>
</evidence>
<reference evidence="1" key="1">
    <citation type="submission" date="2022-02" db="EMBL/GenBank/DDBJ databases">
        <title>Plant Genome Project.</title>
        <authorList>
            <person name="Zhang R.-G."/>
        </authorList>
    </citation>
    <scope>NUCLEOTIDE SEQUENCE</scope>
    <source>
        <strain evidence="1">AT1</strain>
    </source>
</reference>
<protein>
    <submittedName>
        <fullName evidence="1">Uncharacterized protein</fullName>
    </submittedName>
</protein>
<gene>
    <name evidence="1" type="ORF">RHMOL_Rhmol05G0069600</name>
</gene>
<comment type="caution">
    <text evidence="1">The sequence shown here is derived from an EMBL/GenBank/DDBJ whole genome shotgun (WGS) entry which is preliminary data.</text>
</comment>
<evidence type="ECO:0000313" key="2">
    <source>
        <dbReference type="Proteomes" id="UP001062846"/>
    </source>
</evidence>
<name>A0ACC0NNK3_RHOML</name>
<accession>A0ACC0NNK3</accession>
<dbReference type="EMBL" id="CM046392">
    <property type="protein sequence ID" value="KAI8554078.1"/>
    <property type="molecule type" value="Genomic_DNA"/>
</dbReference>
<organism evidence="1 2">
    <name type="scientific">Rhododendron molle</name>
    <name type="common">Chinese azalea</name>
    <name type="synonym">Azalea mollis</name>
    <dbReference type="NCBI Taxonomy" id="49168"/>
    <lineage>
        <taxon>Eukaryota</taxon>
        <taxon>Viridiplantae</taxon>
        <taxon>Streptophyta</taxon>
        <taxon>Embryophyta</taxon>
        <taxon>Tracheophyta</taxon>
        <taxon>Spermatophyta</taxon>
        <taxon>Magnoliopsida</taxon>
        <taxon>eudicotyledons</taxon>
        <taxon>Gunneridae</taxon>
        <taxon>Pentapetalae</taxon>
        <taxon>asterids</taxon>
        <taxon>Ericales</taxon>
        <taxon>Ericaceae</taxon>
        <taxon>Ericoideae</taxon>
        <taxon>Rhodoreae</taxon>
        <taxon>Rhododendron</taxon>
    </lineage>
</organism>